<keyword evidence="4" id="KW-1185">Reference proteome</keyword>
<organism evidence="3 4">
    <name type="scientific">Salibacterium halotolerans</name>
    <dbReference type="NCBI Taxonomy" id="1884432"/>
    <lineage>
        <taxon>Bacteria</taxon>
        <taxon>Bacillati</taxon>
        <taxon>Bacillota</taxon>
        <taxon>Bacilli</taxon>
        <taxon>Bacillales</taxon>
        <taxon>Bacillaceae</taxon>
    </lineage>
</organism>
<dbReference type="STRING" id="1884432.SAMN05518683_109125"/>
<feature type="transmembrane region" description="Helical" evidence="1">
    <location>
        <begin position="95"/>
        <end position="116"/>
    </location>
</feature>
<evidence type="ECO:0000256" key="1">
    <source>
        <dbReference type="SAM" id="Phobius"/>
    </source>
</evidence>
<accession>A0A1I5SWJ9</accession>
<keyword evidence="3" id="KW-0645">Protease</keyword>
<keyword evidence="3" id="KW-0378">Hydrolase</keyword>
<dbReference type="AlphaFoldDB" id="A0A1I5SWJ9"/>
<dbReference type="InterPro" id="IPR003675">
    <property type="entry name" value="Rce1/LyrA-like_dom"/>
</dbReference>
<feature type="transmembrane region" description="Helical" evidence="1">
    <location>
        <begin position="12"/>
        <end position="34"/>
    </location>
</feature>
<feature type="domain" description="CAAX prenyl protease 2/Lysostaphin resistance protein A-like" evidence="2">
    <location>
        <begin position="97"/>
        <end position="185"/>
    </location>
</feature>
<proteinExistence type="predicted"/>
<dbReference type="GO" id="GO:0006508">
    <property type="term" value="P:proteolysis"/>
    <property type="evidence" value="ECO:0007669"/>
    <property type="project" value="UniProtKB-KW"/>
</dbReference>
<dbReference type="Proteomes" id="UP000198892">
    <property type="component" value="Unassembled WGS sequence"/>
</dbReference>
<keyword evidence="1" id="KW-1133">Transmembrane helix</keyword>
<dbReference type="PANTHER" id="PTHR39430:SF1">
    <property type="entry name" value="PROTEASE"/>
    <property type="match status" value="1"/>
</dbReference>
<name>A0A1I5SWJ9_9BACI</name>
<dbReference type="GO" id="GO:0004175">
    <property type="term" value="F:endopeptidase activity"/>
    <property type="evidence" value="ECO:0007669"/>
    <property type="project" value="UniProtKB-ARBA"/>
</dbReference>
<gene>
    <name evidence="3" type="ORF">SAMN05518683_109125</name>
</gene>
<evidence type="ECO:0000313" key="4">
    <source>
        <dbReference type="Proteomes" id="UP000198892"/>
    </source>
</evidence>
<evidence type="ECO:0000259" key="2">
    <source>
        <dbReference type="Pfam" id="PF02517"/>
    </source>
</evidence>
<dbReference type="OrthoDB" id="2357478at2"/>
<dbReference type="Pfam" id="PF02517">
    <property type="entry name" value="Rce1-like"/>
    <property type="match status" value="1"/>
</dbReference>
<dbReference type="GO" id="GO:0080120">
    <property type="term" value="P:CAAX-box protein maturation"/>
    <property type="evidence" value="ECO:0007669"/>
    <property type="project" value="UniProtKB-ARBA"/>
</dbReference>
<feature type="transmembrane region" description="Helical" evidence="1">
    <location>
        <begin position="54"/>
        <end position="74"/>
    </location>
</feature>
<reference evidence="4" key="1">
    <citation type="submission" date="2016-10" db="EMBL/GenBank/DDBJ databases">
        <authorList>
            <person name="Varghese N."/>
            <person name="Submissions S."/>
        </authorList>
    </citation>
    <scope>NUCLEOTIDE SEQUENCE [LARGE SCALE GENOMIC DNA]</scope>
    <source>
        <strain evidence="4">S7</strain>
    </source>
</reference>
<keyword evidence="1" id="KW-0812">Transmembrane</keyword>
<feature type="transmembrane region" description="Helical" evidence="1">
    <location>
        <begin position="172"/>
        <end position="190"/>
    </location>
</feature>
<dbReference type="RefSeq" id="WP_093337086.1">
    <property type="nucleotide sequence ID" value="NZ_FOXD01000009.1"/>
</dbReference>
<dbReference type="PANTHER" id="PTHR39430">
    <property type="entry name" value="MEMBRANE-ASSOCIATED PROTEASE-RELATED"/>
    <property type="match status" value="1"/>
</dbReference>
<feature type="transmembrane region" description="Helical" evidence="1">
    <location>
        <begin position="149"/>
        <end position="166"/>
    </location>
</feature>
<keyword evidence="1" id="KW-0472">Membrane</keyword>
<sequence>MNQPTEIPDDLPLGTVWKSFAFLAAAAALLMLLFQGPEYMRNLWSLDHVLQEAAAGAGAGIVFAAVVLGLYAVSAIKLPDNVYIRLIERLAAKKYGLFTIAVGAGVSEEFLFRGALLGMTAGFTGETPALLLISLLFMALHIPQYKGSILIHVIVFMMGVVLGLLFLRTEALWAPVAAHAVYNAVLTWFMKKRKPLEES</sequence>
<dbReference type="EMBL" id="FOXD01000009">
    <property type="protein sequence ID" value="SFP75152.1"/>
    <property type="molecule type" value="Genomic_DNA"/>
</dbReference>
<protein>
    <submittedName>
        <fullName evidence="3">CAAX protease self-immunity</fullName>
    </submittedName>
</protein>
<feature type="transmembrane region" description="Helical" evidence="1">
    <location>
        <begin position="122"/>
        <end position="142"/>
    </location>
</feature>
<evidence type="ECO:0000313" key="3">
    <source>
        <dbReference type="EMBL" id="SFP75152.1"/>
    </source>
</evidence>